<accession>A0A1D1UGX6</accession>
<dbReference type="AlphaFoldDB" id="A0A1D1UGX6"/>
<proteinExistence type="predicted"/>
<organism evidence="1 2">
    <name type="scientific">Ramazzottius varieornatus</name>
    <name type="common">Water bear</name>
    <name type="synonym">Tardigrade</name>
    <dbReference type="NCBI Taxonomy" id="947166"/>
    <lineage>
        <taxon>Eukaryota</taxon>
        <taxon>Metazoa</taxon>
        <taxon>Ecdysozoa</taxon>
        <taxon>Tardigrada</taxon>
        <taxon>Eutardigrada</taxon>
        <taxon>Parachela</taxon>
        <taxon>Hypsibioidea</taxon>
        <taxon>Ramazzottiidae</taxon>
        <taxon>Ramazzottius</taxon>
    </lineage>
</organism>
<reference evidence="1 2" key="1">
    <citation type="journal article" date="2016" name="Nat. Commun.">
        <title>Extremotolerant tardigrade genome and improved radiotolerance of human cultured cells by tardigrade-unique protein.</title>
        <authorList>
            <person name="Hashimoto T."/>
            <person name="Horikawa D.D."/>
            <person name="Saito Y."/>
            <person name="Kuwahara H."/>
            <person name="Kozuka-Hata H."/>
            <person name="Shin-I T."/>
            <person name="Minakuchi Y."/>
            <person name="Ohishi K."/>
            <person name="Motoyama A."/>
            <person name="Aizu T."/>
            <person name="Enomoto A."/>
            <person name="Kondo K."/>
            <person name="Tanaka S."/>
            <person name="Hara Y."/>
            <person name="Koshikawa S."/>
            <person name="Sagara H."/>
            <person name="Miura T."/>
            <person name="Yokobori S."/>
            <person name="Miyagawa K."/>
            <person name="Suzuki Y."/>
            <person name="Kubo T."/>
            <person name="Oyama M."/>
            <person name="Kohara Y."/>
            <person name="Fujiyama A."/>
            <person name="Arakawa K."/>
            <person name="Katayama T."/>
            <person name="Toyoda A."/>
            <person name="Kunieda T."/>
        </authorList>
    </citation>
    <scope>NUCLEOTIDE SEQUENCE [LARGE SCALE GENOMIC DNA]</scope>
    <source>
        <strain evidence="1 2">YOKOZUNA-1</strain>
    </source>
</reference>
<name>A0A1D1UGX6_RAMVA</name>
<dbReference type="EMBL" id="BDGG01000001">
    <property type="protein sequence ID" value="GAU87635.1"/>
    <property type="molecule type" value="Genomic_DNA"/>
</dbReference>
<keyword evidence="2" id="KW-1185">Reference proteome</keyword>
<evidence type="ECO:0000313" key="1">
    <source>
        <dbReference type="EMBL" id="GAU87635.1"/>
    </source>
</evidence>
<gene>
    <name evidence="1" type="primary">RvY_00452-1</name>
    <name evidence="1" type="synonym">RvY_00452.1</name>
    <name evidence="1" type="ORF">RvY_00452</name>
</gene>
<dbReference type="Proteomes" id="UP000186922">
    <property type="component" value="Unassembled WGS sequence"/>
</dbReference>
<protein>
    <submittedName>
        <fullName evidence="1">Uncharacterized protein</fullName>
    </submittedName>
</protein>
<comment type="caution">
    <text evidence="1">The sequence shown here is derived from an EMBL/GenBank/DDBJ whole genome shotgun (WGS) entry which is preliminary data.</text>
</comment>
<evidence type="ECO:0000313" key="2">
    <source>
        <dbReference type="Proteomes" id="UP000186922"/>
    </source>
</evidence>
<sequence>MIGVIKRSKLRPQIMYHSQDRDGLSIERKHNCNQPETDLPRFSKTIRAIRINLLHLSTHMFVHSALHFQPHAKYCILSRNSRPSLHSECKTRTKTDLRISDVREFRESIQ</sequence>